<accession>V2WFV6</accession>
<organism evidence="3 4">
    <name type="scientific">Moniliophthora roreri (strain MCA 2997)</name>
    <name type="common">Cocoa frosty pod rot fungus</name>
    <name type="synonym">Crinipellis roreri</name>
    <dbReference type="NCBI Taxonomy" id="1381753"/>
    <lineage>
        <taxon>Eukaryota</taxon>
        <taxon>Fungi</taxon>
        <taxon>Dikarya</taxon>
        <taxon>Basidiomycota</taxon>
        <taxon>Agaricomycotina</taxon>
        <taxon>Agaricomycetes</taxon>
        <taxon>Agaricomycetidae</taxon>
        <taxon>Agaricales</taxon>
        <taxon>Marasmiineae</taxon>
        <taxon>Marasmiaceae</taxon>
        <taxon>Moniliophthora</taxon>
    </lineage>
</organism>
<dbReference type="HOGENOM" id="CLU_030049_0_0_1"/>
<dbReference type="AlphaFoldDB" id="V2WFV6"/>
<evidence type="ECO:0000256" key="2">
    <source>
        <dbReference type="SAM" id="Phobius"/>
    </source>
</evidence>
<evidence type="ECO:0000313" key="4">
    <source>
        <dbReference type="Proteomes" id="UP000017559"/>
    </source>
</evidence>
<reference evidence="3 4" key="1">
    <citation type="journal article" date="2014" name="BMC Genomics">
        <title>Genome and secretome analysis of the hemibiotrophic fungal pathogen, Moniliophthora roreri, which causes frosty pod rot disease of cacao: mechanisms of the biotrophic and necrotrophic phases.</title>
        <authorList>
            <person name="Meinhardt L.W."/>
            <person name="Costa G.G.L."/>
            <person name="Thomazella D.P.T."/>
            <person name="Teixeira P.J.P.L."/>
            <person name="Carazzolle M.F."/>
            <person name="Schuster S.C."/>
            <person name="Carlson J.E."/>
            <person name="Guiltinan M.J."/>
            <person name="Mieczkowski P."/>
            <person name="Farmer A."/>
            <person name="Ramaraj T."/>
            <person name="Crozier J."/>
            <person name="Davis R.E."/>
            <person name="Shao J."/>
            <person name="Melnick R.L."/>
            <person name="Pereira G.A.G."/>
            <person name="Bailey B.A."/>
        </authorList>
    </citation>
    <scope>NUCLEOTIDE SEQUENCE [LARGE SCALE GENOMIC DNA]</scope>
    <source>
        <strain evidence="3 4">MCA 2997</strain>
    </source>
</reference>
<proteinExistence type="predicted"/>
<feature type="compositionally biased region" description="Low complexity" evidence="1">
    <location>
        <begin position="389"/>
        <end position="402"/>
    </location>
</feature>
<dbReference type="EMBL" id="AWSO01001034">
    <property type="protein sequence ID" value="ESK85703.1"/>
    <property type="molecule type" value="Genomic_DNA"/>
</dbReference>
<dbReference type="OrthoDB" id="3223195at2759"/>
<name>V2WFV6_MONRO</name>
<dbReference type="GO" id="GO:0005975">
    <property type="term" value="P:carbohydrate metabolic process"/>
    <property type="evidence" value="ECO:0007669"/>
    <property type="project" value="InterPro"/>
</dbReference>
<sequence length="567" mass="60810">MSSPFPLLTLRSPAWRVRMITTLHAHVAHNEFQKPNITASQQARIDVANAALDKAVSFLKPNSLFEDMSGRIDFGPYPAAYLHGLLSEFDIVTKQKKYADQVKKYFSSVEGSSIPAVSSLDSTAFYYLAHGYAAARAYVAYKDQVFLSAAEKSWNHGRNDTVSKAESIQACNNTSIAGGTKDFTGRIAGPETGMYFILSSLLAEATPNTTYLDAAKESALLIQTHLYSNGLVADSLGSSSCEASTEQAGDVRTTAYMIEGLTIFNSISPDDTFRIPEAISIATNRVPDWQQTNGIMKNSIYVGTGSDPYLVRALRSTYDRIQISPDLRDLIQDFIGVQYNAVLDLATSNGSNVYAPDWNGPAASTFDAFGQTSAGVALIAGISLGIEPSSTTTTSLPPTTSTNEVNNDGSPPPRSMNAGIIAGAVVGAVVGAAILAALVFFLLRQHRRRHERISFTDSEFIAIPFNPDPTSFTPTPFNATGGKPLPVPLSKNHQAAAASINTGTASSSSFATSPSGTTTQSRTQRGGRMVDGMTTAELVQVLNSRLQPEHWTEDETPPQYPESQSGR</sequence>
<protein>
    <submittedName>
        <fullName evidence="3">Glycoside hydrolase family 76 protein</fullName>
    </submittedName>
</protein>
<evidence type="ECO:0000313" key="3">
    <source>
        <dbReference type="EMBL" id="ESK85703.1"/>
    </source>
</evidence>
<keyword evidence="3" id="KW-0378">Hydrolase</keyword>
<dbReference type="Gene3D" id="1.50.10.20">
    <property type="match status" value="1"/>
</dbReference>
<feature type="region of interest" description="Disordered" evidence="1">
    <location>
        <begin position="496"/>
        <end position="567"/>
    </location>
</feature>
<keyword evidence="2" id="KW-0472">Membrane</keyword>
<keyword evidence="2" id="KW-0812">Transmembrane</keyword>
<keyword evidence="2" id="KW-1133">Transmembrane helix</keyword>
<keyword evidence="4" id="KW-1185">Reference proteome</keyword>
<feature type="region of interest" description="Disordered" evidence="1">
    <location>
        <begin position="389"/>
        <end position="412"/>
    </location>
</feature>
<gene>
    <name evidence="3" type="ORF">Moror_9901</name>
</gene>
<dbReference type="SUPFAM" id="SSF48208">
    <property type="entry name" value="Six-hairpin glycosidases"/>
    <property type="match status" value="1"/>
</dbReference>
<dbReference type="KEGG" id="mrr:Moror_9901"/>
<evidence type="ECO:0000256" key="1">
    <source>
        <dbReference type="SAM" id="MobiDB-lite"/>
    </source>
</evidence>
<dbReference type="Proteomes" id="UP000017559">
    <property type="component" value="Unassembled WGS sequence"/>
</dbReference>
<dbReference type="InterPro" id="IPR008928">
    <property type="entry name" value="6-hairpin_glycosidase_sf"/>
</dbReference>
<feature type="compositionally biased region" description="Low complexity" evidence="1">
    <location>
        <begin position="502"/>
        <end position="527"/>
    </location>
</feature>
<dbReference type="GO" id="GO:0016787">
    <property type="term" value="F:hydrolase activity"/>
    <property type="evidence" value="ECO:0007669"/>
    <property type="project" value="UniProtKB-KW"/>
</dbReference>
<comment type="caution">
    <text evidence="3">The sequence shown here is derived from an EMBL/GenBank/DDBJ whole genome shotgun (WGS) entry which is preliminary data.</text>
</comment>
<feature type="transmembrane region" description="Helical" evidence="2">
    <location>
        <begin position="420"/>
        <end position="443"/>
    </location>
</feature>